<protein>
    <recommendedName>
        <fullName evidence="5">ATP synthase F0 subunit 8</fullName>
    </recommendedName>
</protein>
<evidence type="ECO:0000256" key="2">
    <source>
        <dbReference type="SAM" id="SignalP"/>
    </source>
</evidence>
<proteinExistence type="predicted"/>
<evidence type="ECO:0008006" key="5">
    <source>
        <dbReference type="Google" id="ProtNLM"/>
    </source>
</evidence>
<reference evidence="3" key="1">
    <citation type="submission" date="2021-09" db="EMBL/GenBank/DDBJ databases">
        <authorList>
            <consortium name="AG Swart"/>
            <person name="Singh M."/>
            <person name="Singh A."/>
            <person name="Seah K."/>
            <person name="Emmerich C."/>
        </authorList>
    </citation>
    <scope>NUCLEOTIDE SEQUENCE</scope>
    <source>
        <strain evidence="3">ATCC30299</strain>
    </source>
</reference>
<gene>
    <name evidence="3" type="ORF">BSTOLATCC_MIC43216</name>
</gene>
<dbReference type="EMBL" id="CAJZBQ010000043">
    <property type="protein sequence ID" value="CAG9327174.1"/>
    <property type="molecule type" value="Genomic_DNA"/>
</dbReference>
<comment type="caution">
    <text evidence="3">The sequence shown here is derived from an EMBL/GenBank/DDBJ whole genome shotgun (WGS) entry which is preliminary data.</text>
</comment>
<keyword evidence="2" id="KW-0732">Signal</keyword>
<accession>A0AAU9JJW1</accession>
<dbReference type="Proteomes" id="UP001162131">
    <property type="component" value="Unassembled WGS sequence"/>
</dbReference>
<keyword evidence="1" id="KW-0472">Membrane</keyword>
<feature type="signal peptide" evidence="2">
    <location>
        <begin position="1"/>
        <end position="16"/>
    </location>
</feature>
<sequence length="93" mass="10608">MVAFYLLLIFQVQAKGGITSKVEENNILHSPWKWLGDFLINYPVVSTILSVLILMTLFVLIARCRKSWQKESDVSIILGSRSLNRKEKKSLLG</sequence>
<feature type="chain" id="PRO_5043448647" description="ATP synthase F0 subunit 8" evidence="2">
    <location>
        <begin position="17"/>
        <end position="93"/>
    </location>
</feature>
<evidence type="ECO:0000256" key="1">
    <source>
        <dbReference type="SAM" id="Phobius"/>
    </source>
</evidence>
<keyword evidence="4" id="KW-1185">Reference proteome</keyword>
<dbReference type="AlphaFoldDB" id="A0AAU9JJW1"/>
<evidence type="ECO:0000313" key="3">
    <source>
        <dbReference type="EMBL" id="CAG9327174.1"/>
    </source>
</evidence>
<organism evidence="3 4">
    <name type="scientific">Blepharisma stoltei</name>
    <dbReference type="NCBI Taxonomy" id="1481888"/>
    <lineage>
        <taxon>Eukaryota</taxon>
        <taxon>Sar</taxon>
        <taxon>Alveolata</taxon>
        <taxon>Ciliophora</taxon>
        <taxon>Postciliodesmatophora</taxon>
        <taxon>Heterotrichea</taxon>
        <taxon>Heterotrichida</taxon>
        <taxon>Blepharismidae</taxon>
        <taxon>Blepharisma</taxon>
    </lineage>
</organism>
<feature type="transmembrane region" description="Helical" evidence="1">
    <location>
        <begin position="38"/>
        <end position="62"/>
    </location>
</feature>
<keyword evidence="1" id="KW-0812">Transmembrane</keyword>
<evidence type="ECO:0000313" key="4">
    <source>
        <dbReference type="Proteomes" id="UP001162131"/>
    </source>
</evidence>
<name>A0AAU9JJW1_9CILI</name>
<keyword evidence="1" id="KW-1133">Transmembrane helix</keyword>